<dbReference type="PANTHER" id="PTHR33375">
    <property type="entry name" value="CHROMOSOME-PARTITIONING PROTEIN PARB-RELATED"/>
    <property type="match status" value="1"/>
</dbReference>
<organism evidence="7 8">
    <name type="scientific">Alteribacillus bidgolensis</name>
    <dbReference type="NCBI Taxonomy" id="930129"/>
    <lineage>
        <taxon>Bacteria</taxon>
        <taxon>Bacillati</taxon>
        <taxon>Bacillota</taxon>
        <taxon>Bacilli</taxon>
        <taxon>Bacillales</taxon>
        <taxon>Bacillaceae</taxon>
        <taxon>Alteribacillus</taxon>
    </lineage>
</organism>
<dbReference type="Gene3D" id="3.90.1530.30">
    <property type="match status" value="1"/>
</dbReference>
<dbReference type="EMBL" id="FNDU01000009">
    <property type="protein sequence ID" value="SDI58076.1"/>
    <property type="molecule type" value="Genomic_DNA"/>
</dbReference>
<dbReference type="FunFam" id="1.10.10.2830:FF:000001">
    <property type="entry name" value="Chromosome partitioning protein ParB"/>
    <property type="match status" value="1"/>
</dbReference>
<keyword evidence="3" id="KW-0963">Cytoplasm</keyword>
<comment type="similarity">
    <text evidence="2">Belongs to the ParB family.</text>
</comment>
<dbReference type="SUPFAM" id="SSF110849">
    <property type="entry name" value="ParB/Sulfiredoxin"/>
    <property type="match status" value="1"/>
</dbReference>
<dbReference type="GO" id="GO:0005694">
    <property type="term" value="C:chromosome"/>
    <property type="evidence" value="ECO:0007669"/>
    <property type="project" value="TreeGrafter"/>
</dbReference>
<dbReference type="GO" id="GO:0007059">
    <property type="term" value="P:chromosome segregation"/>
    <property type="evidence" value="ECO:0007669"/>
    <property type="project" value="UniProtKB-KW"/>
</dbReference>
<gene>
    <name evidence="7" type="ORF">SAMN05216352_10942</name>
</gene>
<dbReference type="Pfam" id="PF02195">
    <property type="entry name" value="ParB_N"/>
    <property type="match status" value="1"/>
</dbReference>
<dbReference type="InterPro" id="IPR004437">
    <property type="entry name" value="ParB/RepB/Spo0J"/>
</dbReference>
<dbReference type="InterPro" id="IPR036086">
    <property type="entry name" value="ParB/Sulfiredoxin_sf"/>
</dbReference>
<dbReference type="Pfam" id="PF17762">
    <property type="entry name" value="HTH_ParB"/>
    <property type="match status" value="1"/>
</dbReference>
<dbReference type="CDD" id="cd16393">
    <property type="entry name" value="SPO0J_N"/>
    <property type="match status" value="1"/>
</dbReference>
<evidence type="ECO:0000313" key="7">
    <source>
        <dbReference type="EMBL" id="SDI58076.1"/>
    </source>
</evidence>
<proteinExistence type="inferred from homology"/>
<dbReference type="SMART" id="SM00470">
    <property type="entry name" value="ParB"/>
    <property type="match status" value="1"/>
</dbReference>
<evidence type="ECO:0000256" key="1">
    <source>
        <dbReference type="ARBA" id="ARBA00004453"/>
    </source>
</evidence>
<keyword evidence="8" id="KW-1185">Reference proteome</keyword>
<dbReference type="Proteomes" id="UP000199017">
    <property type="component" value="Unassembled WGS sequence"/>
</dbReference>
<dbReference type="PANTHER" id="PTHR33375:SF1">
    <property type="entry name" value="CHROMOSOME-PARTITIONING PROTEIN PARB-RELATED"/>
    <property type="match status" value="1"/>
</dbReference>
<dbReference type="InterPro" id="IPR041468">
    <property type="entry name" value="HTH_ParB/Spo0J"/>
</dbReference>
<dbReference type="SUPFAM" id="SSF109709">
    <property type="entry name" value="KorB DNA-binding domain-like"/>
    <property type="match status" value="1"/>
</dbReference>
<dbReference type="GO" id="GO:0009295">
    <property type="term" value="C:nucleoid"/>
    <property type="evidence" value="ECO:0007669"/>
    <property type="project" value="UniProtKB-SubCell"/>
</dbReference>
<dbReference type="NCBIfam" id="TIGR00180">
    <property type="entry name" value="parB_part"/>
    <property type="match status" value="1"/>
</dbReference>
<feature type="domain" description="ParB-like N-terminal" evidence="6">
    <location>
        <begin position="25"/>
        <end position="114"/>
    </location>
</feature>
<dbReference type="InterPro" id="IPR050336">
    <property type="entry name" value="Chromosome_partition/occlusion"/>
</dbReference>
<keyword evidence="4" id="KW-0159">Chromosome partition</keyword>
<evidence type="ECO:0000256" key="5">
    <source>
        <dbReference type="ARBA" id="ARBA00023125"/>
    </source>
</evidence>
<dbReference type="InterPro" id="IPR003115">
    <property type="entry name" value="ParB_N"/>
</dbReference>
<name>A0A1G8LQY6_9BACI</name>
<dbReference type="Gene3D" id="1.10.10.2830">
    <property type="match status" value="1"/>
</dbReference>
<evidence type="ECO:0000313" key="8">
    <source>
        <dbReference type="Proteomes" id="UP000199017"/>
    </source>
</evidence>
<dbReference type="FunFam" id="3.90.1530.30:FF:000001">
    <property type="entry name" value="Chromosome partitioning protein ParB"/>
    <property type="match status" value="1"/>
</dbReference>
<evidence type="ECO:0000256" key="2">
    <source>
        <dbReference type="ARBA" id="ARBA00006295"/>
    </source>
</evidence>
<accession>A0A1G8LQY6</accession>
<dbReference type="AlphaFoldDB" id="A0A1G8LQY6"/>
<dbReference type="GO" id="GO:0003677">
    <property type="term" value="F:DNA binding"/>
    <property type="evidence" value="ECO:0007669"/>
    <property type="project" value="UniProtKB-KW"/>
</dbReference>
<protein>
    <submittedName>
        <fullName evidence="7">Chromosome segregation DNA-binding protein</fullName>
    </submittedName>
</protein>
<dbReference type="OrthoDB" id="9802051at2"/>
<reference evidence="7 8" key="1">
    <citation type="submission" date="2016-10" db="EMBL/GenBank/DDBJ databases">
        <authorList>
            <person name="de Groot N.N."/>
        </authorList>
    </citation>
    <scope>NUCLEOTIDE SEQUENCE [LARGE SCALE GENOMIC DNA]</scope>
    <source>
        <strain evidence="8">P4B,CCM 7963,CECT 7998,DSM 25260,IBRC-M 10614,KCTC 13821</strain>
    </source>
</reference>
<keyword evidence="5 7" id="KW-0238">DNA-binding</keyword>
<dbReference type="InterPro" id="IPR057240">
    <property type="entry name" value="ParB_dimer_C"/>
</dbReference>
<evidence type="ECO:0000256" key="4">
    <source>
        <dbReference type="ARBA" id="ARBA00022829"/>
    </source>
</evidence>
<evidence type="ECO:0000256" key="3">
    <source>
        <dbReference type="ARBA" id="ARBA00022490"/>
    </source>
</evidence>
<dbReference type="STRING" id="930129.SAMN05216352_10942"/>
<evidence type="ECO:0000259" key="6">
    <source>
        <dbReference type="SMART" id="SM00470"/>
    </source>
</evidence>
<dbReference type="GO" id="GO:0045881">
    <property type="term" value="P:positive regulation of sporulation resulting in formation of a cellular spore"/>
    <property type="evidence" value="ECO:0007669"/>
    <property type="project" value="TreeGrafter"/>
</dbReference>
<dbReference type="Pfam" id="PF23552">
    <property type="entry name" value="ParB_C"/>
    <property type="match status" value="1"/>
</dbReference>
<dbReference type="RefSeq" id="WP_091586354.1">
    <property type="nucleotide sequence ID" value="NZ_FNDU01000009.1"/>
</dbReference>
<comment type="subcellular location">
    <subcellularLocation>
        <location evidence="1">Cytoplasm</location>
        <location evidence="1">Nucleoid</location>
    </subcellularLocation>
</comment>
<sequence>MGKGLGRGLNAFFPDETKGQDNVVKDVKIKDLRPNPYQPRQSFTEEAISELKESIEEHGVLQPLIVRKSIKGYEIVAGERRYRAARAAGLKTVPAVEKEFSDEKMMEVALIENLQRENLNPLEEARAYEKLMKYLGVTQEELSKRLGKSRPHIANHLRLMQLPKDVQHKLANKTISMGHGRTLLGLNDKTKASEVLYKIEKQSLNVRQTEELVQQINNVSRETKQKEVKTSDNTSIFIKSKEEELRSYFGTSVSIKKGKRKGKIEIEFITEDDLERILELLEQEEKK</sequence>